<dbReference type="EMBL" id="GECZ01010057">
    <property type="protein sequence ID" value="JAS59712.1"/>
    <property type="molecule type" value="Transcribed_RNA"/>
</dbReference>
<evidence type="ECO:0000256" key="2">
    <source>
        <dbReference type="ARBA" id="ARBA00011738"/>
    </source>
</evidence>
<keyword evidence="5" id="KW-0326">Glycosidase</keyword>
<evidence type="ECO:0008006" key="8">
    <source>
        <dbReference type="Google" id="ProtNLM"/>
    </source>
</evidence>
<accession>A0A1B6GBB8</accession>
<dbReference type="FunFam" id="3.20.20.80:FF:000013">
    <property type="entry name" value="lactase-phlorizin hydrolase"/>
    <property type="match status" value="1"/>
</dbReference>
<name>A0A1B6GBB8_9HEMI</name>
<dbReference type="GO" id="GO:0005975">
    <property type="term" value="P:carbohydrate metabolic process"/>
    <property type="evidence" value="ECO:0007669"/>
    <property type="project" value="InterPro"/>
</dbReference>
<dbReference type="InterPro" id="IPR001360">
    <property type="entry name" value="Glyco_hydro_1"/>
</dbReference>
<comment type="similarity">
    <text evidence="1 6">Belongs to the glycosyl hydrolase 1 family.</text>
</comment>
<evidence type="ECO:0000256" key="6">
    <source>
        <dbReference type="RuleBase" id="RU003690"/>
    </source>
</evidence>
<gene>
    <name evidence="7" type="ORF">g.15513</name>
</gene>
<evidence type="ECO:0000256" key="4">
    <source>
        <dbReference type="ARBA" id="ARBA00023180"/>
    </source>
</evidence>
<dbReference type="Pfam" id="PF00232">
    <property type="entry name" value="Glyco_hydro_1"/>
    <property type="match status" value="1"/>
</dbReference>
<dbReference type="Gene3D" id="3.20.20.80">
    <property type="entry name" value="Glycosidases"/>
    <property type="match status" value="1"/>
</dbReference>
<keyword evidence="3" id="KW-0378">Hydrolase</keyword>
<dbReference type="PROSITE" id="PS51257">
    <property type="entry name" value="PROKAR_LIPOPROTEIN"/>
    <property type="match status" value="1"/>
</dbReference>
<protein>
    <recommendedName>
        <fullName evidence="8">Beta-glucosidase</fullName>
    </recommendedName>
</protein>
<dbReference type="AlphaFoldDB" id="A0A1B6GBB8"/>
<evidence type="ECO:0000256" key="1">
    <source>
        <dbReference type="ARBA" id="ARBA00010838"/>
    </source>
</evidence>
<evidence type="ECO:0000313" key="7">
    <source>
        <dbReference type="EMBL" id="JAS59712.1"/>
    </source>
</evidence>
<organism evidence="7">
    <name type="scientific">Cuerna arida</name>
    <dbReference type="NCBI Taxonomy" id="1464854"/>
    <lineage>
        <taxon>Eukaryota</taxon>
        <taxon>Metazoa</taxon>
        <taxon>Ecdysozoa</taxon>
        <taxon>Arthropoda</taxon>
        <taxon>Hexapoda</taxon>
        <taxon>Insecta</taxon>
        <taxon>Pterygota</taxon>
        <taxon>Neoptera</taxon>
        <taxon>Paraneoptera</taxon>
        <taxon>Hemiptera</taxon>
        <taxon>Auchenorrhyncha</taxon>
        <taxon>Membracoidea</taxon>
        <taxon>Cicadellidae</taxon>
        <taxon>Cicadellinae</taxon>
        <taxon>Proconiini</taxon>
        <taxon>Cuerna</taxon>
    </lineage>
</organism>
<evidence type="ECO:0000256" key="5">
    <source>
        <dbReference type="ARBA" id="ARBA00023295"/>
    </source>
</evidence>
<dbReference type="PANTHER" id="PTHR10353:SF36">
    <property type="entry name" value="LP05116P"/>
    <property type="match status" value="1"/>
</dbReference>
<dbReference type="PANTHER" id="PTHR10353">
    <property type="entry name" value="GLYCOSYL HYDROLASE"/>
    <property type="match status" value="1"/>
</dbReference>
<proteinExistence type="inferred from homology"/>
<comment type="subunit">
    <text evidence="2">Homodimer.</text>
</comment>
<dbReference type="GO" id="GO:0008422">
    <property type="term" value="F:beta-glucosidase activity"/>
    <property type="evidence" value="ECO:0007669"/>
    <property type="project" value="TreeGrafter"/>
</dbReference>
<dbReference type="SUPFAM" id="SSF51445">
    <property type="entry name" value="(Trans)glycosidases"/>
    <property type="match status" value="1"/>
</dbReference>
<sequence>MRMSSSHTFPPNFLIGCASASYQVEGGWNADDKGENIWDHLTHTQPDKIKNRDNGDVACDSYNKYIEDVQLIKDIGFNHYRFSISWSRVLPTGYDNVVSKAGLDYYHRLIDQLKANGIEPVVTLYHWDLPQPLQELGGWVNPLMADYFQKYARIMFEEFGDKVKWWITINEPLEVIDGYGAGKYAPMLNQHGVADYLAVHTLLKAHAKAYRLYDTTFRASQKGRIGITLNAAFKRALNNVTEDKVAAERSMEFESGIFAHPIFSKEGDYPKIVRERVDYNSKREGRSSSRLPTFTQKEIEEIKGSSDFFGLNHYTSRYTTSGSEGLEPSLIWDSGSVVSYDPSWKTAKSAWLKVVPWGFRALLNRIRTEYNNPPVFVTENGYSSDGALDDVDRIQYFHDYLEEMLKALHEDGCNIIGYTVWSILDNFEWLAGYSERFGIHNVDFSDPKRPREKRQSVEYFRKLMQTRELPDV</sequence>
<keyword evidence="4" id="KW-0325">Glycoprotein</keyword>
<dbReference type="PRINTS" id="PR00131">
    <property type="entry name" value="GLHYDRLASE1"/>
</dbReference>
<evidence type="ECO:0000256" key="3">
    <source>
        <dbReference type="ARBA" id="ARBA00022801"/>
    </source>
</evidence>
<dbReference type="InterPro" id="IPR017853">
    <property type="entry name" value="GH"/>
</dbReference>
<reference evidence="7" key="1">
    <citation type="submission" date="2015-11" db="EMBL/GenBank/DDBJ databases">
        <title>De novo transcriptome assembly of four potential Pierce s Disease insect vectors from Arizona vineyards.</title>
        <authorList>
            <person name="Tassone E.E."/>
        </authorList>
    </citation>
    <scope>NUCLEOTIDE SEQUENCE</scope>
</reference>